<name>A0ABT2UD88_9BACL</name>
<evidence type="ECO:0000313" key="1">
    <source>
        <dbReference type="EMBL" id="MCU6792603.1"/>
    </source>
</evidence>
<dbReference type="EMBL" id="JAOQIO010000031">
    <property type="protein sequence ID" value="MCU6792603.1"/>
    <property type="molecule type" value="Genomic_DNA"/>
</dbReference>
<keyword evidence="2" id="KW-1185">Reference proteome</keyword>
<protein>
    <submittedName>
        <fullName evidence="1">Uncharacterized protein</fullName>
    </submittedName>
</protein>
<accession>A0ABT2UD88</accession>
<comment type="caution">
    <text evidence="1">The sequence shown here is derived from an EMBL/GenBank/DDBJ whole genome shotgun (WGS) entry which is preliminary data.</text>
</comment>
<sequence>MTLHSDVKSTNKGLSKFIEYKNNPAFNIMGLGDEELEHLAYGSTKNWCYKCGLYYDLSPQKYELLPIQGMIQH</sequence>
<dbReference type="Proteomes" id="UP001652445">
    <property type="component" value="Unassembled WGS sequence"/>
</dbReference>
<organism evidence="1 2">
    <name type="scientific">Paenibacillus baimaensis</name>
    <dbReference type="NCBI Taxonomy" id="2982185"/>
    <lineage>
        <taxon>Bacteria</taxon>
        <taxon>Bacillati</taxon>
        <taxon>Bacillota</taxon>
        <taxon>Bacilli</taxon>
        <taxon>Bacillales</taxon>
        <taxon>Paenibacillaceae</taxon>
        <taxon>Paenibacillus</taxon>
    </lineage>
</organism>
<proteinExistence type="predicted"/>
<evidence type="ECO:0000313" key="2">
    <source>
        <dbReference type="Proteomes" id="UP001652445"/>
    </source>
</evidence>
<reference evidence="1 2" key="1">
    <citation type="submission" date="2022-09" db="EMBL/GenBank/DDBJ databases">
        <authorList>
            <person name="Han X.L."/>
            <person name="Wang Q."/>
            <person name="Lu T."/>
        </authorList>
    </citation>
    <scope>NUCLEOTIDE SEQUENCE [LARGE SCALE GENOMIC DNA]</scope>
    <source>
        <strain evidence="1 2">WQ 127069</strain>
    </source>
</reference>
<gene>
    <name evidence="1" type="ORF">OB236_10775</name>
</gene>